<evidence type="ECO:0000313" key="4">
    <source>
        <dbReference type="Proteomes" id="UP001162834"/>
    </source>
</evidence>
<reference evidence="3" key="1">
    <citation type="journal article" date="2022" name="Int. J. Syst. Evol. Microbiol.">
        <title>Pseudomonas aegrilactucae sp. nov. and Pseudomonas morbosilactucae sp. nov., pathogens causing bacterial rot of lettuce in Japan.</title>
        <authorList>
            <person name="Sawada H."/>
            <person name="Fujikawa T."/>
            <person name="Satou M."/>
        </authorList>
    </citation>
    <scope>NUCLEOTIDE SEQUENCE</scope>
    <source>
        <strain evidence="3">0166_1</strain>
    </source>
</reference>
<organism evidence="3 4">
    <name type="scientific">Capillimicrobium parvum</name>
    <dbReference type="NCBI Taxonomy" id="2884022"/>
    <lineage>
        <taxon>Bacteria</taxon>
        <taxon>Bacillati</taxon>
        <taxon>Actinomycetota</taxon>
        <taxon>Thermoleophilia</taxon>
        <taxon>Solirubrobacterales</taxon>
        <taxon>Capillimicrobiaceae</taxon>
        <taxon>Capillimicrobium</taxon>
    </lineage>
</organism>
<evidence type="ECO:0000259" key="2">
    <source>
        <dbReference type="Pfam" id="PF00248"/>
    </source>
</evidence>
<keyword evidence="1 3" id="KW-0560">Oxidoreductase</keyword>
<dbReference type="PANTHER" id="PTHR43364">
    <property type="entry name" value="NADH-SPECIFIC METHYLGLYOXAL REDUCTASE-RELATED"/>
    <property type="match status" value="1"/>
</dbReference>
<protein>
    <submittedName>
        <fullName evidence="3">L-glyceraldehyde 3-phosphate reductase</fullName>
        <ecNumber evidence="3">1.1.1.-</ecNumber>
    </submittedName>
</protein>
<dbReference type="AlphaFoldDB" id="A0A9E6XZZ9"/>
<dbReference type="Pfam" id="PF00248">
    <property type="entry name" value="Aldo_ket_red"/>
    <property type="match status" value="1"/>
</dbReference>
<dbReference type="InterPro" id="IPR036812">
    <property type="entry name" value="NAD(P)_OxRdtase_dom_sf"/>
</dbReference>
<keyword evidence="4" id="KW-1185">Reference proteome</keyword>
<name>A0A9E6XZZ9_9ACTN</name>
<dbReference type="GO" id="GO:0005829">
    <property type="term" value="C:cytosol"/>
    <property type="evidence" value="ECO:0007669"/>
    <property type="project" value="TreeGrafter"/>
</dbReference>
<dbReference type="KEGG" id="sbae:DSM104329_03531"/>
<gene>
    <name evidence="3" type="primary">gpr_2</name>
    <name evidence="3" type="ORF">DSM104329_03531</name>
</gene>
<proteinExistence type="predicted"/>
<dbReference type="SUPFAM" id="SSF51430">
    <property type="entry name" value="NAD(P)-linked oxidoreductase"/>
    <property type="match status" value="1"/>
</dbReference>
<dbReference type="PANTHER" id="PTHR43364:SF4">
    <property type="entry name" value="NAD(P)-LINKED OXIDOREDUCTASE SUPERFAMILY PROTEIN"/>
    <property type="match status" value="1"/>
</dbReference>
<dbReference type="InterPro" id="IPR023210">
    <property type="entry name" value="NADP_OxRdtase_dom"/>
</dbReference>
<evidence type="ECO:0000256" key="1">
    <source>
        <dbReference type="ARBA" id="ARBA00023002"/>
    </source>
</evidence>
<accession>A0A9E6XZZ9</accession>
<dbReference type="EMBL" id="CP087164">
    <property type="protein sequence ID" value="UGS37117.1"/>
    <property type="molecule type" value="Genomic_DNA"/>
</dbReference>
<dbReference type="Gene3D" id="3.20.20.100">
    <property type="entry name" value="NADP-dependent oxidoreductase domain"/>
    <property type="match status" value="1"/>
</dbReference>
<feature type="domain" description="NADP-dependent oxidoreductase" evidence="2">
    <location>
        <begin position="16"/>
        <end position="310"/>
    </location>
</feature>
<dbReference type="Proteomes" id="UP001162834">
    <property type="component" value="Chromosome"/>
</dbReference>
<dbReference type="GO" id="GO:0016491">
    <property type="term" value="F:oxidoreductase activity"/>
    <property type="evidence" value="ECO:0007669"/>
    <property type="project" value="UniProtKB-KW"/>
</dbReference>
<dbReference type="InterPro" id="IPR050523">
    <property type="entry name" value="AKR_Detox_Biosynth"/>
</dbReference>
<dbReference type="EC" id="1.1.1.-" evidence="3"/>
<dbReference type="RefSeq" id="WP_259311180.1">
    <property type="nucleotide sequence ID" value="NZ_CP087164.1"/>
</dbReference>
<evidence type="ECO:0000313" key="3">
    <source>
        <dbReference type="EMBL" id="UGS37117.1"/>
    </source>
</evidence>
<sequence length="312" mass="33261">MLHRSLGHSGLDVSVIALGSWQTYERIPREQGAAVLNEARAAGIDFLEVARYNDMTGTAPIPTGYSEVVFGEVFRASDYGRDEVTIAGKLWWEFWPEQDAAQELDASLERTGLDHLDFIYSDPPPAELPLEEVVAQIGALLAAGRARAWGIVNWQADRLAEAGRIARAQGVPTPCAAQLPYSLVSRDWVEGQAMVDALQACEASVVASYTLAGGILTGKYADGAAQGRMAGELGDERWRPARAAAQALRERAAELGATPAQLALAFALSNPDTATVLCGATRPEQVADNAAAADLLARLDTHQIARLRGIGA</sequence>